<feature type="transmembrane region" description="Helical" evidence="10">
    <location>
        <begin position="72"/>
        <end position="91"/>
    </location>
</feature>
<evidence type="ECO:0000256" key="3">
    <source>
        <dbReference type="ARBA" id="ARBA00022475"/>
    </source>
</evidence>
<keyword evidence="7 13" id="KW-0067">ATP-binding</keyword>
<keyword evidence="2" id="KW-0813">Transport</keyword>
<dbReference type="InterPro" id="IPR036640">
    <property type="entry name" value="ABC1_TM_sf"/>
</dbReference>
<comment type="caution">
    <text evidence="13">The sequence shown here is derived from an EMBL/GenBank/DDBJ whole genome shotgun (WGS) entry which is preliminary data.</text>
</comment>
<feature type="transmembrane region" description="Helical" evidence="10">
    <location>
        <begin position="262"/>
        <end position="283"/>
    </location>
</feature>
<reference evidence="14 16" key="2">
    <citation type="submission" date="2017-12" db="EMBL/GenBank/DDBJ databases">
        <title>Comparative Functional Genomics of Dry Heat Resistant strains isolated from the Viking Spacecraft.</title>
        <authorList>
            <person name="Seuylemezian A."/>
            <person name="Cooper K."/>
            <person name="Vaishampayan P."/>
        </authorList>
    </citation>
    <scope>NUCLEOTIDE SEQUENCE [LARGE SCALE GENOMIC DNA]</scope>
    <source>
        <strain evidence="14 16">ATCC 29669</strain>
    </source>
</reference>
<keyword evidence="6" id="KW-0645">Protease</keyword>
<dbReference type="Gene3D" id="1.20.1560.10">
    <property type="entry name" value="ABC transporter type 1, transmembrane domain"/>
    <property type="match status" value="1"/>
</dbReference>
<dbReference type="Gene3D" id="3.40.50.300">
    <property type="entry name" value="P-loop containing nucleotide triphosphate hydrolases"/>
    <property type="match status" value="1"/>
</dbReference>
<dbReference type="PROSITE" id="PS50893">
    <property type="entry name" value="ABC_TRANSPORTER_2"/>
    <property type="match status" value="1"/>
</dbReference>
<keyword evidence="6" id="KW-0788">Thiol protease</keyword>
<dbReference type="GO" id="GO:0005886">
    <property type="term" value="C:plasma membrane"/>
    <property type="evidence" value="ECO:0007669"/>
    <property type="project" value="UniProtKB-SubCell"/>
</dbReference>
<evidence type="ECO:0000313" key="14">
    <source>
        <dbReference type="EMBL" id="PLR96315.1"/>
    </source>
</evidence>
<dbReference type="GO" id="GO:0005524">
    <property type="term" value="F:ATP binding"/>
    <property type="evidence" value="ECO:0007669"/>
    <property type="project" value="UniProtKB-KW"/>
</dbReference>
<dbReference type="GO" id="GO:0016887">
    <property type="term" value="F:ATP hydrolysis activity"/>
    <property type="evidence" value="ECO:0007669"/>
    <property type="project" value="InterPro"/>
</dbReference>
<dbReference type="SUPFAM" id="SSF52540">
    <property type="entry name" value="P-loop containing nucleoside triphosphate hydrolases"/>
    <property type="match status" value="1"/>
</dbReference>
<evidence type="ECO:0000256" key="9">
    <source>
        <dbReference type="ARBA" id="ARBA00023136"/>
    </source>
</evidence>
<dbReference type="SUPFAM" id="SSF90123">
    <property type="entry name" value="ABC transporter transmembrane region"/>
    <property type="match status" value="1"/>
</dbReference>
<dbReference type="Pfam" id="PF00664">
    <property type="entry name" value="ABC_membrane"/>
    <property type="match status" value="1"/>
</dbReference>
<feature type="domain" description="ABC transporter" evidence="11">
    <location>
        <begin position="354"/>
        <end position="587"/>
    </location>
</feature>
<dbReference type="InterPro" id="IPR003439">
    <property type="entry name" value="ABC_transporter-like_ATP-bd"/>
</dbReference>
<protein>
    <submittedName>
        <fullName evidence="13">ABC transporter ATP-binding protein</fullName>
    </submittedName>
</protein>
<dbReference type="InterPro" id="IPR017871">
    <property type="entry name" value="ABC_transporter-like_CS"/>
</dbReference>
<keyword evidence="6" id="KW-0378">Hydrolase</keyword>
<dbReference type="OrthoDB" id="9770415at2"/>
<dbReference type="InterPro" id="IPR003593">
    <property type="entry name" value="AAA+_ATPase"/>
</dbReference>
<dbReference type="RefSeq" id="WP_101576448.1">
    <property type="nucleotide sequence ID" value="NZ_PGVA01000014.1"/>
</dbReference>
<evidence type="ECO:0000259" key="12">
    <source>
        <dbReference type="PROSITE" id="PS50929"/>
    </source>
</evidence>
<evidence type="ECO:0000256" key="10">
    <source>
        <dbReference type="SAM" id="Phobius"/>
    </source>
</evidence>
<organism evidence="13 15">
    <name type="scientific">Bacillus canaveralius</name>
    <dbReference type="NCBI Taxonomy" id="1403243"/>
    <lineage>
        <taxon>Bacteria</taxon>
        <taxon>Bacillati</taxon>
        <taxon>Bacillota</taxon>
        <taxon>Bacilli</taxon>
        <taxon>Bacillales</taxon>
        <taxon>Bacillaceae</taxon>
        <taxon>Bacillus</taxon>
    </lineage>
</organism>
<dbReference type="PROSITE" id="PS50929">
    <property type="entry name" value="ABC_TM1F"/>
    <property type="match status" value="1"/>
</dbReference>
<dbReference type="Pfam" id="PF00005">
    <property type="entry name" value="ABC_tran"/>
    <property type="match status" value="1"/>
</dbReference>
<dbReference type="GO" id="GO:0015421">
    <property type="term" value="F:ABC-type oligopeptide transporter activity"/>
    <property type="evidence" value="ECO:0007669"/>
    <property type="project" value="TreeGrafter"/>
</dbReference>
<evidence type="ECO:0000256" key="6">
    <source>
        <dbReference type="ARBA" id="ARBA00022807"/>
    </source>
</evidence>
<keyword evidence="16" id="KW-1185">Reference proteome</keyword>
<dbReference type="Proteomes" id="UP000235114">
    <property type="component" value="Unassembled WGS sequence"/>
</dbReference>
<dbReference type="InterPro" id="IPR027417">
    <property type="entry name" value="P-loop_NTPase"/>
</dbReference>
<dbReference type="InterPro" id="IPR039421">
    <property type="entry name" value="Type_1_exporter"/>
</dbReference>
<evidence type="ECO:0000256" key="4">
    <source>
        <dbReference type="ARBA" id="ARBA00022692"/>
    </source>
</evidence>
<evidence type="ECO:0000256" key="5">
    <source>
        <dbReference type="ARBA" id="ARBA00022741"/>
    </source>
</evidence>
<comment type="subcellular location">
    <subcellularLocation>
        <location evidence="1">Cell membrane</location>
        <topology evidence="1">Multi-pass membrane protein</topology>
    </subcellularLocation>
</comment>
<feature type="transmembrane region" description="Helical" evidence="10">
    <location>
        <begin position="152"/>
        <end position="172"/>
    </location>
</feature>
<evidence type="ECO:0000256" key="8">
    <source>
        <dbReference type="ARBA" id="ARBA00022989"/>
    </source>
</evidence>
<evidence type="ECO:0000256" key="7">
    <source>
        <dbReference type="ARBA" id="ARBA00022840"/>
    </source>
</evidence>
<evidence type="ECO:0000256" key="1">
    <source>
        <dbReference type="ARBA" id="ARBA00004651"/>
    </source>
</evidence>
<dbReference type="PANTHER" id="PTHR43394">
    <property type="entry name" value="ATP-DEPENDENT PERMEASE MDL1, MITOCHONDRIAL"/>
    <property type="match status" value="1"/>
</dbReference>
<dbReference type="AlphaFoldDB" id="A0A2N5GNI8"/>
<feature type="transmembrane region" description="Helical" evidence="10">
    <location>
        <begin position="20"/>
        <end position="52"/>
    </location>
</feature>
<dbReference type="GO" id="GO:0008234">
    <property type="term" value="F:cysteine-type peptidase activity"/>
    <property type="evidence" value="ECO:0007669"/>
    <property type="project" value="UniProtKB-KW"/>
</dbReference>
<dbReference type="EMBL" id="PGVA01000014">
    <property type="protein sequence ID" value="PLR84040.1"/>
    <property type="molecule type" value="Genomic_DNA"/>
</dbReference>
<keyword evidence="9 10" id="KW-0472">Membrane</keyword>
<keyword evidence="4 10" id="KW-0812">Transmembrane</keyword>
<evidence type="ECO:0000256" key="2">
    <source>
        <dbReference type="ARBA" id="ARBA00022448"/>
    </source>
</evidence>
<keyword evidence="5" id="KW-0547">Nucleotide-binding</keyword>
<keyword evidence="8 10" id="KW-1133">Transmembrane helix</keyword>
<keyword evidence="3" id="KW-1003">Cell membrane</keyword>
<accession>A0A2N5GNI8</accession>
<evidence type="ECO:0000313" key="15">
    <source>
        <dbReference type="Proteomes" id="UP000234951"/>
    </source>
</evidence>
<evidence type="ECO:0000313" key="16">
    <source>
        <dbReference type="Proteomes" id="UP000235114"/>
    </source>
</evidence>
<dbReference type="EMBL" id="PGVD01000033">
    <property type="protein sequence ID" value="PLR96315.1"/>
    <property type="molecule type" value="Genomic_DNA"/>
</dbReference>
<dbReference type="InterPro" id="IPR011527">
    <property type="entry name" value="ABC1_TM_dom"/>
</dbReference>
<dbReference type="Proteomes" id="UP000234951">
    <property type="component" value="Unassembled WGS sequence"/>
</dbReference>
<sequence>MKELIYFIKRLYSFTGKILFINLFGMVLVSFLDGVGMLLLIPMLSIGGILEMGNTSSMLGLLDFLKDFPESIGLPFILGVYITLVIGQSLLEKSIAIRDVIIQQGFLNGLKEEIYQSIMFVKWDFFLKTRKSDLINSLTKDINRVGMGIKMFLLLVSNLIFTVIQIGIAFWLSARISGLVLICGLALAFFSWKFVKQAKLLGKETTQLSRKYLAGITDNLNGIKDIKTNTLEVSRMQWLRTLNKRMLKEQVKYVKLQSNTRLSYKLALSVIITCFIFLSVNLFHSKPEKLLIVILLFSRLWPRFVSIQSNLQQLASTLPAFKVLLDLQNRTKGSAEMDFGDDENIKPLYVKKMIECRNVFFRYNVKTPTYALRNISVQIPTNYMTAIVGHSGAGKSTLVDIIMGLNHPESGDLLIDGVPLTGKNLLALRKSISFVPQDPFLFNSSIRQNLLLMEPNATEEQMWEALELAAADDFVKRLSKGLDTKIGDRGIRLSGGERQRLVLARAILRKPSILVLDEPTSALDTENEKRIQEALQKLKKKMTILIIAHRPSTINHADQVIVLDQGEIIQKGEYKQLINEKKEVLLLEK</sequence>
<dbReference type="PROSITE" id="PS00211">
    <property type="entry name" value="ABC_TRANSPORTER_1"/>
    <property type="match status" value="1"/>
</dbReference>
<feature type="transmembrane region" description="Helical" evidence="10">
    <location>
        <begin position="178"/>
        <end position="195"/>
    </location>
</feature>
<reference evidence="13 15" key="1">
    <citation type="submission" date="2017-11" db="EMBL/GenBank/DDBJ databases">
        <title>Comparitive Functional Genomics of Dry Heat Resistant strains isolated from the Viking Spacecraft.</title>
        <authorList>
            <person name="Seuylemezian A."/>
            <person name="Cooper K."/>
            <person name="Vaishampayan P."/>
        </authorList>
    </citation>
    <scope>NUCLEOTIDE SEQUENCE [LARGE SCALE GENOMIC DNA]</scope>
    <source>
        <strain evidence="13 15">M4.6</strain>
    </source>
</reference>
<evidence type="ECO:0000313" key="13">
    <source>
        <dbReference type="EMBL" id="PLR84040.1"/>
    </source>
</evidence>
<gene>
    <name evidence="13" type="ORF">CU635_06970</name>
    <name evidence="14" type="ORF">CVD25_13035</name>
</gene>
<dbReference type="PANTHER" id="PTHR43394:SF1">
    <property type="entry name" value="ATP-BINDING CASSETTE SUB-FAMILY B MEMBER 10, MITOCHONDRIAL"/>
    <property type="match status" value="1"/>
</dbReference>
<dbReference type="SMART" id="SM00382">
    <property type="entry name" value="AAA"/>
    <property type="match status" value="1"/>
</dbReference>
<feature type="domain" description="ABC transmembrane type-1" evidence="12">
    <location>
        <begin position="20"/>
        <end position="316"/>
    </location>
</feature>
<name>A0A2N5GNI8_9BACI</name>
<evidence type="ECO:0000259" key="11">
    <source>
        <dbReference type="PROSITE" id="PS50893"/>
    </source>
</evidence>
<proteinExistence type="predicted"/>
<dbReference type="FunFam" id="3.40.50.300:FF:000299">
    <property type="entry name" value="ABC transporter ATP-binding protein/permease"/>
    <property type="match status" value="1"/>
</dbReference>